<reference evidence="10" key="1">
    <citation type="submission" date="2020-05" db="EMBL/GenBank/DDBJ databases">
        <authorList>
            <person name="Zhu T."/>
            <person name="Keshari N."/>
            <person name="Lu X."/>
        </authorList>
    </citation>
    <scope>NUCLEOTIDE SEQUENCE</scope>
    <source>
        <strain evidence="10">NK1-12</strain>
    </source>
</reference>
<evidence type="ECO:0000313" key="10">
    <source>
        <dbReference type="EMBL" id="WNZ25075.1"/>
    </source>
</evidence>
<keyword evidence="6" id="KW-0418">Kinase</keyword>
<dbReference type="GO" id="GO:0005524">
    <property type="term" value="F:ATP binding"/>
    <property type="evidence" value="ECO:0007669"/>
    <property type="project" value="UniProtKB-KW"/>
</dbReference>
<protein>
    <recommendedName>
        <fullName evidence="2">histidine kinase</fullName>
        <ecNumber evidence="2">2.7.13.3</ecNumber>
    </recommendedName>
</protein>
<dbReference type="SMART" id="SM00387">
    <property type="entry name" value="HATPase_c"/>
    <property type="match status" value="1"/>
</dbReference>
<dbReference type="Gene3D" id="3.30.450.20">
    <property type="entry name" value="PAS domain"/>
    <property type="match status" value="2"/>
</dbReference>
<dbReference type="RefSeq" id="WP_316431174.1">
    <property type="nucleotide sequence ID" value="NZ_CP053586.1"/>
</dbReference>
<sequence length="383" mass="43629">MKRFRCFSQSHWYGQQQPHLLIQSAALAIALIRLTNLSGRETGLRLVAVSPRFCTLLGYQAADLVNQTVVEQNLWANLDWYSLLPELDRQPLLTAYKWQLRHQSGQMMDAELTIEALQMDRQPHLMVIVSDVSQLAHCSNRRMVASLHAAVQDAQNTQDGQDTQDTQDAQDAQDAQAEKEVLLKEIHHRVRNNLHLISNLLDLQAGTLNDERLSQLFAPTQNRIQVMTLIYEQLYQSDNLSRVEFGEYLKRLTLNVFLANSSYFGSIKPVIQVEPVWLNLETAIPCGLLINELLVNSLQHAFPDQRLGEIQVQLQQIHSRIHIIIQDNGIGLPPHLDWQQTSSLGLKLVRILAKQLNAEVNFTSNGGTTVQLEFSELNYKSRF</sequence>
<evidence type="ECO:0000259" key="9">
    <source>
        <dbReference type="SMART" id="SM00387"/>
    </source>
</evidence>
<dbReference type="InterPro" id="IPR035965">
    <property type="entry name" value="PAS-like_dom_sf"/>
</dbReference>
<dbReference type="SUPFAM" id="SSF55874">
    <property type="entry name" value="ATPase domain of HSP90 chaperone/DNA topoisomerase II/histidine kinase"/>
    <property type="match status" value="1"/>
</dbReference>
<feature type="domain" description="Histidine kinase/HSP90-like ATPase" evidence="9">
    <location>
        <begin position="281"/>
        <end position="378"/>
    </location>
</feature>
<dbReference type="EMBL" id="CP053586">
    <property type="protein sequence ID" value="WNZ25075.1"/>
    <property type="molecule type" value="Genomic_DNA"/>
</dbReference>
<dbReference type="NCBIfam" id="TIGR00229">
    <property type="entry name" value="sensory_box"/>
    <property type="match status" value="1"/>
</dbReference>
<keyword evidence="5" id="KW-0547">Nucleotide-binding</keyword>
<keyword evidence="7" id="KW-0067">ATP-binding</keyword>
<dbReference type="InterPro" id="IPR036890">
    <property type="entry name" value="HATPase_C_sf"/>
</dbReference>
<organism evidence="10">
    <name type="scientific">Leptolyngbya sp. NK1-12</name>
    <dbReference type="NCBI Taxonomy" id="2547451"/>
    <lineage>
        <taxon>Bacteria</taxon>
        <taxon>Bacillati</taxon>
        <taxon>Cyanobacteriota</taxon>
        <taxon>Cyanophyceae</taxon>
        <taxon>Leptolyngbyales</taxon>
        <taxon>Leptolyngbyaceae</taxon>
        <taxon>Leptolyngbya group</taxon>
        <taxon>Leptolyngbya</taxon>
    </lineage>
</organism>
<evidence type="ECO:0000256" key="6">
    <source>
        <dbReference type="ARBA" id="ARBA00022777"/>
    </source>
</evidence>
<dbReference type="InterPro" id="IPR003594">
    <property type="entry name" value="HATPase_dom"/>
</dbReference>
<dbReference type="InterPro" id="IPR011495">
    <property type="entry name" value="Sig_transdc_His_kin_sub2_dim/P"/>
</dbReference>
<evidence type="ECO:0000256" key="2">
    <source>
        <dbReference type="ARBA" id="ARBA00012438"/>
    </source>
</evidence>
<dbReference type="GO" id="GO:0004673">
    <property type="term" value="F:protein histidine kinase activity"/>
    <property type="evidence" value="ECO:0007669"/>
    <property type="project" value="UniProtKB-EC"/>
</dbReference>
<comment type="catalytic activity">
    <reaction evidence="1">
        <text>ATP + protein L-histidine = ADP + protein N-phospho-L-histidine.</text>
        <dbReference type="EC" id="2.7.13.3"/>
    </reaction>
</comment>
<dbReference type="EC" id="2.7.13.3" evidence="2"/>
<gene>
    <name evidence="10" type="ORF">HJG54_20965</name>
</gene>
<dbReference type="Pfam" id="PF02518">
    <property type="entry name" value="HATPase_c"/>
    <property type="match status" value="1"/>
</dbReference>
<evidence type="ECO:0000256" key="3">
    <source>
        <dbReference type="ARBA" id="ARBA00022553"/>
    </source>
</evidence>
<evidence type="ECO:0000256" key="8">
    <source>
        <dbReference type="SAM" id="MobiDB-lite"/>
    </source>
</evidence>
<dbReference type="AlphaFoldDB" id="A0AA96WH98"/>
<evidence type="ECO:0000256" key="4">
    <source>
        <dbReference type="ARBA" id="ARBA00022679"/>
    </source>
</evidence>
<dbReference type="Gene3D" id="3.30.565.10">
    <property type="entry name" value="Histidine kinase-like ATPase, C-terminal domain"/>
    <property type="match status" value="1"/>
</dbReference>
<dbReference type="PANTHER" id="PTHR41523">
    <property type="entry name" value="TWO-COMPONENT SYSTEM SENSOR PROTEIN"/>
    <property type="match status" value="1"/>
</dbReference>
<evidence type="ECO:0000256" key="7">
    <source>
        <dbReference type="ARBA" id="ARBA00022840"/>
    </source>
</evidence>
<keyword evidence="4" id="KW-0808">Transferase</keyword>
<dbReference type="SUPFAM" id="SSF55785">
    <property type="entry name" value="PYP-like sensor domain (PAS domain)"/>
    <property type="match status" value="1"/>
</dbReference>
<dbReference type="PANTHER" id="PTHR41523:SF8">
    <property type="entry name" value="ETHYLENE RESPONSE SENSOR PROTEIN"/>
    <property type="match status" value="1"/>
</dbReference>
<dbReference type="Pfam" id="PF07568">
    <property type="entry name" value="HisKA_2"/>
    <property type="match status" value="1"/>
</dbReference>
<accession>A0AA96WH98</accession>
<evidence type="ECO:0000256" key="5">
    <source>
        <dbReference type="ARBA" id="ARBA00022741"/>
    </source>
</evidence>
<feature type="region of interest" description="Disordered" evidence="8">
    <location>
        <begin position="151"/>
        <end position="174"/>
    </location>
</feature>
<feature type="compositionally biased region" description="Low complexity" evidence="8">
    <location>
        <begin position="152"/>
        <end position="174"/>
    </location>
</feature>
<proteinExistence type="predicted"/>
<evidence type="ECO:0000256" key="1">
    <source>
        <dbReference type="ARBA" id="ARBA00000085"/>
    </source>
</evidence>
<name>A0AA96WH98_9CYAN</name>
<dbReference type="InterPro" id="IPR000014">
    <property type="entry name" value="PAS"/>
</dbReference>
<keyword evidence="3" id="KW-0597">Phosphoprotein</keyword>